<organism evidence="9 10">
    <name type="scientific">Methanosphaerula palustris (strain ATCC BAA-1556 / DSM 19958 / E1-9c)</name>
    <dbReference type="NCBI Taxonomy" id="521011"/>
    <lineage>
        <taxon>Archaea</taxon>
        <taxon>Methanobacteriati</taxon>
        <taxon>Methanobacteriota</taxon>
        <taxon>Stenosarchaea group</taxon>
        <taxon>Methanomicrobia</taxon>
        <taxon>Methanomicrobiales</taxon>
        <taxon>Methanoregulaceae</taxon>
        <taxon>Methanosphaerula</taxon>
    </lineage>
</organism>
<evidence type="ECO:0000256" key="2">
    <source>
        <dbReference type="ARBA" id="ARBA00022475"/>
    </source>
</evidence>
<keyword evidence="2" id="KW-1003">Cell membrane</keyword>
<dbReference type="GO" id="GO:0005886">
    <property type="term" value="C:plasma membrane"/>
    <property type="evidence" value="ECO:0007669"/>
    <property type="project" value="UniProtKB-SubCell"/>
</dbReference>
<evidence type="ECO:0000313" key="9">
    <source>
        <dbReference type="EMBL" id="ACL15660.1"/>
    </source>
</evidence>
<evidence type="ECO:0000256" key="3">
    <source>
        <dbReference type="ARBA" id="ARBA00022692"/>
    </source>
</evidence>
<evidence type="ECO:0000313" key="10">
    <source>
        <dbReference type="Proteomes" id="UP000002457"/>
    </source>
</evidence>
<keyword evidence="5 6" id="KW-0472">Membrane</keyword>
<proteinExistence type="predicted"/>
<dbReference type="PANTHER" id="PTHR36115">
    <property type="entry name" value="PROLINE-RICH ANTIGEN HOMOLOG-RELATED"/>
    <property type="match status" value="1"/>
</dbReference>
<protein>
    <submittedName>
        <fullName evidence="9">RDD domain containing protein</fullName>
    </submittedName>
</protein>
<dbReference type="EMBL" id="CP001338">
    <property type="protein sequence ID" value="ACL15660.1"/>
    <property type="molecule type" value="Genomic_DNA"/>
</dbReference>
<evidence type="ECO:0000256" key="1">
    <source>
        <dbReference type="ARBA" id="ARBA00004651"/>
    </source>
</evidence>
<evidence type="ECO:0000259" key="8">
    <source>
        <dbReference type="Pfam" id="PF24463"/>
    </source>
</evidence>
<comment type="subcellular location">
    <subcellularLocation>
        <location evidence="1">Cell membrane</location>
        <topology evidence="1">Multi-pass membrane protein</topology>
    </subcellularLocation>
</comment>
<feature type="transmembrane region" description="Helical" evidence="6">
    <location>
        <begin position="78"/>
        <end position="103"/>
    </location>
</feature>
<dbReference type="Pfam" id="PF24463">
    <property type="entry name" value="DUF7577"/>
    <property type="match status" value="1"/>
</dbReference>
<dbReference type="STRING" id="521011.Mpal_0277"/>
<dbReference type="InterPro" id="IPR038587">
    <property type="entry name" value="Ribosomal_eL40_sf"/>
</dbReference>
<dbReference type="eggNOG" id="arCOG03633">
    <property type="taxonomic scope" value="Archaea"/>
</dbReference>
<keyword evidence="3 6" id="KW-0812">Transmembrane</keyword>
<feature type="domain" description="DUF7577" evidence="8">
    <location>
        <begin position="22"/>
        <end position="47"/>
    </location>
</feature>
<name>B8GJ87_METPE</name>
<accession>B8GJ87</accession>
<feature type="domain" description="RDD" evidence="7">
    <location>
        <begin position="72"/>
        <end position="200"/>
    </location>
</feature>
<dbReference type="KEGG" id="mpl:Mpal_0277"/>
<keyword evidence="10" id="KW-1185">Reference proteome</keyword>
<evidence type="ECO:0000256" key="5">
    <source>
        <dbReference type="ARBA" id="ARBA00023136"/>
    </source>
</evidence>
<dbReference type="InterPro" id="IPR010432">
    <property type="entry name" value="RDD"/>
</dbReference>
<sequence length="217" mass="24053">MVVSTCIEKDRFNCRSFEDSCDTMYCRECGAENGVDAVFCRSCGARLVPDTLNGVERSLSVGDDGAPLVEFAGFWLRFGAYLIDSFLLLIVYGLLAIPAVLFVEDWESAEAVVAVLGWYIAVLIITVAYFTYFESSAAQATPGKRAVGIFVTDRDGNRITGYRAFGRYWARVLSFLILYLGVLLIGFTDRKEGLHDILAGTLVYRQPCLTTFKGRLP</sequence>
<feature type="transmembrane region" description="Helical" evidence="6">
    <location>
        <begin position="168"/>
        <end position="187"/>
    </location>
</feature>
<keyword evidence="4 6" id="KW-1133">Transmembrane helix</keyword>
<dbReference type="Gene3D" id="4.10.1060.50">
    <property type="match status" value="1"/>
</dbReference>
<reference evidence="9 10" key="1">
    <citation type="journal article" date="2015" name="Genome Announc.">
        <title>Complete Genome Sequence of Methanosphaerula palustris E1-9CT, a Hydrogenotrophic Methanogen Isolated from a Minerotrophic Fen Peatland.</title>
        <authorList>
            <person name="Cadillo-Quiroz H."/>
            <person name="Browne P."/>
            <person name="Kyrpides N."/>
            <person name="Woyke T."/>
            <person name="Goodwin L."/>
            <person name="Detter C."/>
            <person name="Yavitt J.B."/>
            <person name="Zinder S.H."/>
        </authorList>
    </citation>
    <scope>NUCLEOTIDE SEQUENCE [LARGE SCALE GENOMIC DNA]</scope>
    <source>
        <strain evidence="10">ATCC BAA-1556 / DSM 19958 / E1-9c</strain>
    </source>
</reference>
<dbReference type="Proteomes" id="UP000002457">
    <property type="component" value="Chromosome"/>
</dbReference>
<evidence type="ECO:0000256" key="4">
    <source>
        <dbReference type="ARBA" id="ARBA00022989"/>
    </source>
</evidence>
<gene>
    <name evidence="9" type="ordered locus">Mpal_0277</name>
</gene>
<evidence type="ECO:0000259" key="7">
    <source>
        <dbReference type="Pfam" id="PF06271"/>
    </source>
</evidence>
<dbReference type="InterPro" id="IPR055999">
    <property type="entry name" value="DUF7577"/>
</dbReference>
<dbReference type="Pfam" id="PF06271">
    <property type="entry name" value="RDD"/>
    <property type="match status" value="1"/>
</dbReference>
<dbReference type="AlphaFoldDB" id="B8GJ87"/>
<dbReference type="InterPro" id="IPR051791">
    <property type="entry name" value="Pra-immunoreactive"/>
</dbReference>
<evidence type="ECO:0000256" key="6">
    <source>
        <dbReference type="SAM" id="Phobius"/>
    </source>
</evidence>
<feature type="transmembrane region" description="Helical" evidence="6">
    <location>
        <begin position="112"/>
        <end position="132"/>
    </location>
</feature>
<dbReference type="HOGENOM" id="CLU_053152_3_1_2"/>